<dbReference type="Gene3D" id="1.25.40.10">
    <property type="entry name" value="Tetratricopeptide repeat domain"/>
    <property type="match status" value="1"/>
</dbReference>
<evidence type="ECO:0000313" key="2">
    <source>
        <dbReference type="EMBL" id="MDO7840861.1"/>
    </source>
</evidence>
<evidence type="ECO:0000313" key="3">
    <source>
        <dbReference type="Proteomes" id="UP001176468"/>
    </source>
</evidence>
<organism evidence="2 3">
    <name type="scientific">Sphingomonas immobilis</name>
    <dbReference type="NCBI Taxonomy" id="3063997"/>
    <lineage>
        <taxon>Bacteria</taxon>
        <taxon>Pseudomonadati</taxon>
        <taxon>Pseudomonadota</taxon>
        <taxon>Alphaproteobacteria</taxon>
        <taxon>Sphingomonadales</taxon>
        <taxon>Sphingomonadaceae</taxon>
        <taxon>Sphingomonas</taxon>
    </lineage>
</organism>
<dbReference type="Proteomes" id="UP001176468">
    <property type="component" value="Unassembled WGS sequence"/>
</dbReference>
<dbReference type="SUPFAM" id="SSF48452">
    <property type="entry name" value="TPR-like"/>
    <property type="match status" value="1"/>
</dbReference>
<proteinExistence type="predicted"/>
<gene>
    <name evidence="2" type="ORF">Q5H94_00850</name>
</gene>
<keyword evidence="1" id="KW-0732">Signal</keyword>
<dbReference type="InterPro" id="IPR011990">
    <property type="entry name" value="TPR-like_helical_dom_sf"/>
</dbReference>
<dbReference type="RefSeq" id="WP_304559156.1">
    <property type="nucleotide sequence ID" value="NZ_JAUQSZ010000001.1"/>
</dbReference>
<feature type="signal peptide" evidence="1">
    <location>
        <begin position="1"/>
        <end position="19"/>
    </location>
</feature>
<comment type="caution">
    <text evidence="2">The sequence shown here is derived from an EMBL/GenBank/DDBJ whole genome shotgun (WGS) entry which is preliminary data.</text>
</comment>
<evidence type="ECO:0008006" key="4">
    <source>
        <dbReference type="Google" id="ProtNLM"/>
    </source>
</evidence>
<feature type="chain" id="PRO_5045605682" description="DUF1570 domain-containing protein" evidence="1">
    <location>
        <begin position="20"/>
        <end position="525"/>
    </location>
</feature>
<protein>
    <recommendedName>
        <fullName evidence="4">DUF1570 domain-containing protein</fullName>
    </recommendedName>
</protein>
<sequence>MIRKILALYLAAMPVAAQAEWYQADSKHFVVLSNDDPKHLQGYAEQLERFDKAMRLLRGIEDRPIAPVARVTVYIVRDVAEIESLSGPGIAGFYRAPVSGPVAFVPKIDDGQSHIRGSRLFIGTTGGTYDLDGNSVLRHEYSHHFMFDNYPRTALPFWFVEGFAEFHATATFGADGSVTFGANPAYRASALVDRNTLSVRQVLTADTRRLTGPEWEEMYGHGWLLIHYLTFEPSRQGQLKAYLQALNEGKSPMEAASVFGDLDAFQRDISRQILKPKIDVLPILGKAITIDPVTVRKLAPGEAAIMPARIRSKAGVDTSEAPRVLAMARKVAEKFPEDLAVQLELAEAAIDARDNATASAAAEKAIALSPNAEKAYIFKARARMAMAKAAKVTDGATWSDIRRTFVRANRLENGDAEPLMYNYLTYESAGQAPTANAKAGLYTALDLLPDDPKLRIAVILQRVADNEYAEAKVALRPLAFAPSKANKLAQASADLIDALDAKDKTRIDAAIALIKTERSKIEKGS</sequence>
<name>A0ABT8ZVS9_9SPHN</name>
<keyword evidence="3" id="KW-1185">Reference proteome</keyword>
<evidence type="ECO:0000256" key="1">
    <source>
        <dbReference type="SAM" id="SignalP"/>
    </source>
</evidence>
<accession>A0ABT8ZVS9</accession>
<dbReference type="EMBL" id="JAUQSZ010000001">
    <property type="protein sequence ID" value="MDO7840861.1"/>
    <property type="molecule type" value="Genomic_DNA"/>
</dbReference>
<reference evidence="2" key="1">
    <citation type="submission" date="2023-07" db="EMBL/GenBank/DDBJ databases">
        <authorList>
            <person name="Kim M.K."/>
        </authorList>
    </citation>
    <scope>NUCLEOTIDE SEQUENCE</scope>
    <source>
        <strain evidence="2">CA1-15</strain>
    </source>
</reference>